<dbReference type="InterPro" id="IPR013112">
    <property type="entry name" value="FAD-bd_8"/>
</dbReference>
<gene>
    <name evidence="2" type="ORF">AMAG_20447</name>
</gene>
<evidence type="ECO:0000259" key="1">
    <source>
        <dbReference type="Pfam" id="PF08022"/>
    </source>
</evidence>
<dbReference type="OrthoDB" id="167398at2759"/>
<protein>
    <recommendedName>
        <fullName evidence="1">FAD-binding 8 domain-containing protein</fullName>
    </recommendedName>
</protein>
<organism evidence="2 3">
    <name type="scientific">Allomyces macrogynus (strain ATCC 38327)</name>
    <name type="common">Allomyces javanicus var. macrogynus</name>
    <dbReference type="NCBI Taxonomy" id="578462"/>
    <lineage>
        <taxon>Eukaryota</taxon>
        <taxon>Fungi</taxon>
        <taxon>Fungi incertae sedis</taxon>
        <taxon>Blastocladiomycota</taxon>
        <taxon>Blastocladiomycetes</taxon>
        <taxon>Blastocladiales</taxon>
        <taxon>Blastocladiaceae</taxon>
        <taxon>Allomyces</taxon>
    </lineage>
</organism>
<dbReference type="Pfam" id="PF08022">
    <property type="entry name" value="FAD_binding_8"/>
    <property type="match status" value="1"/>
</dbReference>
<dbReference type="SUPFAM" id="SSF63380">
    <property type="entry name" value="Riboflavin synthase domain-like"/>
    <property type="match status" value="1"/>
</dbReference>
<evidence type="ECO:0000313" key="3">
    <source>
        <dbReference type="Proteomes" id="UP000054350"/>
    </source>
</evidence>
<dbReference type="GO" id="GO:0016491">
    <property type="term" value="F:oxidoreductase activity"/>
    <property type="evidence" value="ECO:0007669"/>
    <property type="project" value="InterPro"/>
</dbReference>
<dbReference type="STRING" id="578462.A0A0L0TB44"/>
<dbReference type="InterPro" id="IPR017938">
    <property type="entry name" value="Riboflavin_synthase-like_b-brl"/>
</dbReference>
<dbReference type="AlphaFoldDB" id="A0A0L0TB44"/>
<keyword evidence="3" id="KW-1185">Reference proteome</keyword>
<accession>A0A0L0TB44</accession>
<dbReference type="EMBL" id="GG745374">
    <property type="protein sequence ID" value="KNE71799.1"/>
    <property type="molecule type" value="Genomic_DNA"/>
</dbReference>
<sequence>MRAPRAVRNLLVFAPPIPRPHRRTLPARRVLLCQVGHRQVQHWWLWKYIVSAATLYLIERGCSQDSMYVWLNVPSVEPCQWRLFTLTSAPRDDAYYSVHMRFVRDWTRSVAQACGVSLAVGEGRRFDPDLARNFLYSSKLVVRTRL</sequence>
<reference evidence="3" key="2">
    <citation type="submission" date="2009-11" db="EMBL/GenBank/DDBJ databases">
        <title>The Genome Sequence of Allomyces macrogynus strain ATCC 38327.</title>
        <authorList>
            <consortium name="The Broad Institute Genome Sequencing Platform"/>
            <person name="Russ C."/>
            <person name="Cuomo C."/>
            <person name="Shea T."/>
            <person name="Young S.K."/>
            <person name="Zeng Q."/>
            <person name="Koehrsen M."/>
            <person name="Haas B."/>
            <person name="Borodovsky M."/>
            <person name="Guigo R."/>
            <person name="Alvarado L."/>
            <person name="Berlin A."/>
            <person name="Borenstein D."/>
            <person name="Chen Z."/>
            <person name="Engels R."/>
            <person name="Freedman E."/>
            <person name="Gellesch M."/>
            <person name="Goldberg J."/>
            <person name="Griggs A."/>
            <person name="Gujja S."/>
            <person name="Heiman D."/>
            <person name="Hepburn T."/>
            <person name="Howarth C."/>
            <person name="Jen D."/>
            <person name="Larson L."/>
            <person name="Lewis B."/>
            <person name="Mehta T."/>
            <person name="Park D."/>
            <person name="Pearson M."/>
            <person name="Roberts A."/>
            <person name="Saif S."/>
            <person name="Shenoy N."/>
            <person name="Sisk P."/>
            <person name="Stolte C."/>
            <person name="Sykes S."/>
            <person name="Walk T."/>
            <person name="White J."/>
            <person name="Yandava C."/>
            <person name="Burger G."/>
            <person name="Gray M.W."/>
            <person name="Holland P.W.H."/>
            <person name="King N."/>
            <person name="Lang F.B.F."/>
            <person name="Roger A.J."/>
            <person name="Ruiz-Trillo I."/>
            <person name="Lander E."/>
            <person name="Nusbaum C."/>
        </authorList>
    </citation>
    <scope>NUCLEOTIDE SEQUENCE [LARGE SCALE GENOMIC DNA]</scope>
    <source>
        <strain evidence="3">ATCC 38327</strain>
    </source>
</reference>
<dbReference type="VEuPathDB" id="FungiDB:AMAG_20447"/>
<reference evidence="2 3" key="1">
    <citation type="submission" date="2009-11" db="EMBL/GenBank/DDBJ databases">
        <title>Annotation of Allomyces macrogynus ATCC 38327.</title>
        <authorList>
            <consortium name="The Broad Institute Genome Sequencing Platform"/>
            <person name="Russ C."/>
            <person name="Cuomo C."/>
            <person name="Burger G."/>
            <person name="Gray M.W."/>
            <person name="Holland P.W.H."/>
            <person name="King N."/>
            <person name="Lang F.B.F."/>
            <person name="Roger A.J."/>
            <person name="Ruiz-Trillo I."/>
            <person name="Young S.K."/>
            <person name="Zeng Q."/>
            <person name="Gargeya S."/>
            <person name="Fitzgerald M."/>
            <person name="Haas B."/>
            <person name="Abouelleil A."/>
            <person name="Alvarado L."/>
            <person name="Arachchi H.M."/>
            <person name="Berlin A."/>
            <person name="Chapman S.B."/>
            <person name="Gearin G."/>
            <person name="Goldberg J."/>
            <person name="Griggs A."/>
            <person name="Gujja S."/>
            <person name="Hansen M."/>
            <person name="Heiman D."/>
            <person name="Howarth C."/>
            <person name="Larimer J."/>
            <person name="Lui A."/>
            <person name="MacDonald P.J.P."/>
            <person name="McCowen C."/>
            <person name="Montmayeur A."/>
            <person name="Murphy C."/>
            <person name="Neiman D."/>
            <person name="Pearson M."/>
            <person name="Priest M."/>
            <person name="Roberts A."/>
            <person name="Saif S."/>
            <person name="Shea T."/>
            <person name="Sisk P."/>
            <person name="Stolte C."/>
            <person name="Sykes S."/>
            <person name="Wortman J."/>
            <person name="Nusbaum C."/>
            <person name="Birren B."/>
        </authorList>
    </citation>
    <scope>NUCLEOTIDE SEQUENCE [LARGE SCALE GENOMIC DNA]</scope>
    <source>
        <strain evidence="2 3">ATCC 38327</strain>
    </source>
</reference>
<dbReference type="Proteomes" id="UP000054350">
    <property type="component" value="Unassembled WGS sequence"/>
</dbReference>
<proteinExistence type="predicted"/>
<feature type="domain" description="FAD-binding 8" evidence="1">
    <location>
        <begin position="66"/>
        <end position="114"/>
    </location>
</feature>
<evidence type="ECO:0000313" key="2">
    <source>
        <dbReference type="EMBL" id="KNE71799.1"/>
    </source>
</evidence>
<name>A0A0L0TB44_ALLM3</name>